<dbReference type="PROSITE" id="PS50931">
    <property type="entry name" value="HTH_LYSR"/>
    <property type="match status" value="1"/>
</dbReference>
<dbReference type="Gene3D" id="1.10.10.10">
    <property type="entry name" value="Winged helix-like DNA-binding domain superfamily/Winged helix DNA-binding domain"/>
    <property type="match status" value="1"/>
</dbReference>
<dbReference type="PANTHER" id="PTHR30419:SF31">
    <property type="entry name" value="BLR3139 PROTEIN"/>
    <property type="match status" value="1"/>
</dbReference>
<keyword evidence="3 6" id="KW-0238">DNA-binding</keyword>
<dbReference type="InterPro" id="IPR005119">
    <property type="entry name" value="LysR_subst-bd"/>
</dbReference>
<proteinExistence type="inferred from homology"/>
<accession>A0A3N1CU57</accession>
<evidence type="ECO:0000313" key="6">
    <source>
        <dbReference type="EMBL" id="ROO84755.1"/>
    </source>
</evidence>
<evidence type="ECO:0000313" key="7">
    <source>
        <dbReference type="Proteomes" id="UP000272400"/>
    </source>
</evidence>
<protein>
    <submittedName>
        <fullName evidence="6">DNA-binding transcriptional LysR family regulator</fullName>
    </submittedName>
</protein>
<dbReference type="SUPFAM" id="SSF46785">
    <property type="entry name" value="Winged helix' DNA-binding domain"/>
    <property type="match status" value="1"/>
</dbReference>
<dbReference type="FunFam" id="1.10.10.10:FF:000001">
    <property type="entry name" value="LysR family transcriptional regulator"/>
    <property type="match status" value="1"/>
</dbReference>
<name>A0A3N1CU57_9ACTN</name>
<evidence type="ECO:0000256" key="3">
    <source>
        <dbReference type="ARBA" id="ARBA00023125"/>
    </source>
</evidence>
<sequence>MLLRQLEYLVALARERHFVRAAESCHVSQPTLSEGLRRLEDELGVPLVRRGRRFEGLTPEGERVLLRAQRLLADRDALRDEAHALRHGLTGTVRIGAVPTASTAVSLITTPLCAAHPRATVRVEADLRAEDIAVRLRDFDLDAALTYLDPETVRRFRTLPLYREHYVLLTADTTGASAATTWREAALSPLCLLEPGMQGRRVLDSLFAEAGTLASPRVETDSIATLFAHVRTGAWTSIVPVPWLQVFGVPEGLRALPLAEPDRAQPIGLVLPSVDPPSAISRALTDAAAHADLTVLEALP</sequence>
<dbReference type="InterPro" id="IPR036388">
    <property type="entry name" value="WH-like_DNA-bd_sf"/>
</dbReference>
<dbReference type="SUPFAM" id="SSF53850">
    <property type="entry name" value="Periplasmic binding protein-like II"/>
    <property type="match status" value="1"/>
</dbReference>
<organism evidence="6 7">
    <name type="scientific">Actinocorallia herbida</name>
    <dbReference type="NCBI Taxonomy" id="58109"/>
    <lineage>
        <taxon>Bacteria</taxon>
        <taxon>Bacillati</taxon>
        <taxon>Actinomycetota</taxon>
        <taxon>Actinomycetes</taxon>
        <taxon>Streptosporangiales</taxon>
        <taxon>Thermomonosporaceae</taxon>
        <taxon>Actinocorallia</taxon>
    </lineage>
</organism>
<dbReference type="InterPro" id="IPR050950">
    <property type="entry name" value="HTH-type_LysR_regulators"/>
</dbReference>
<dbReference type="Proteomes" id="UP000272400">
    <property type="component" value="Unassembled WGS sequence"/>
</dbReference>
<evidence type="ECO:0000256" key="1">
    <source>
        <dbReference type="ARBA" id="ARBA00009437"/>
    </source>
</evidence>
<dbReference type="GO" id="GO:0003700">
    <property type="term" value="F:DNA-binding transcription factor activity"/>
    <property type="evidence" value="ECO:0007669"/>
    <property type="project" value="InterPro"/>
</dbReference>
<keyword evidence="2" id="KW-0805">Transcription regulation</keyword>
<gene>
    <name evidence="6" type="ORF">EDD29_2283</name>
</gene>
<dbReference type="InterPro" id="IPR000847">
    <property type="entry name" value="LysR_HTH_N"/>
</dbReference>
<feature type="domain" description="HTH lysR-type" evidence="5">
    <location>
        <begin position="1"/>
        <end position="57"/>
    </location>
</feature>
<comment type="similarity">
    <text evidence="1">Belongs to the LysR transcriptional regulatory family.</text>
</comment>
<dbReference type="Pfam" id="PF03466">
    <property type="entry name" value="LysR_substrate"/>
    <property type="match status" value="1"/>
</dbReference>
<keyword evidence="7" id="KW-1185">Reference proteome</keyword>
<comment type="caution">
    <text evidence="6">The sequence shown here is derived from an EMBL/GenBank/DDBJ whole genome shotgun (WGS) entry which is preliminary data.</text>
</comment>
<dbReference type="Gene3D" id="3.40.190.290">
    <property type="match status" value="1"/>
</dbReference>
<dbReference type="EMBL" id="RJKE01000001">
    <property type="protein sequence ID" value="ROO84755.1"/>
    <property type="molecule type" value="Genomic_DNA"/>
</dbReference>
<dbReference type="Pfam" id="PF00126">
    <property type="entry name" value="HTH_1"/>
    <property type="match status" value="1"/>
</dbReference>
<dbReference type="GO" id="GO:0003677">
    <property type="term" value="F:DNA binding"/>
    <property type="evidence" value="ECO:0007669"/>
    <property type="project" value="UniProtKB-KW"/>
</dbReference>
<reference evidence="6 7" key="1">
    <citation type="submission" date="2018-11" db="EMBL/GenBank/DDBJ databases">
        <title>Sequencing the genomes of 1000 actinobacteria strains.</title>
        <authorList>
            <person name="Klenk H.-P."/>
        </authorList>
    </citation>
    <scope>NUCLEOTIDE SEQUENCE [LARGE SCALE GENOMIC DNA]</scope>
    <source>
        <strain evidence="6 7">DSM 44254</strain>
    </source>
</reference>
<dbReference type="AlphaFoldDB" id="A0A3N1CU57"/>
<dbReference type="PRINTS" id="PR00039">
    <property type="entry name" value="HTHLYSR"/>
</dbReference>
<dbReference type="GO" id="GO:0005829">
    <property type="term" value="C:cytosol"/>
    <property type="evidence" value="ECO:0007669"/>
    <property type="project" value="TreeGrafter"/>
</dbReference>
<dbReference type="OrthoDB" id="3181812at2"/>
<keyword evidence="4" id="KW-0804">Transcription</keyword>
<dbReference type="CDD" id="cd05466">
    <property type="entry name" value="PBP2_LTTR_substrate"/>
    <property type="match status" value="1"/>
</dbReference>
<dbReference type="PANTHER" id="PTHR30419">
    <property type="entry name" value="HTH-TYPE TRANSCRIPTIONAL REGULATOR YBHD"/>
    <property type="match status" value="1"/>
</dbReference>
<evidence type="ECO:0000259" key="5">
    <source>
        <dbReference type="PROSITE" id="PS50931"/>
    </source>
</evidence>
<evidence type="ECO:0000256" key="2">
    <source>
        <dbReference type="ARBA" id="ARBA00023015"/>
    </source>
</evidence>
<evidence type="ECO:0000256" key="4">
    <source>
        <dbReference type="ARBA" id="ARBA00023163"/>
    </source>
</evidence>
<dbReference type="RefSeq" id="WP_123664330.1">
    <property type="nucleotide sequence ID" value="NZ_RJKE01000001.1"/>
</dbReference>
<dbReference type="InterPro" id="IPR036390">
    <property type="entry name" value="WH_DNA-bd_sf"/>
</dbReference>